<name>A0A3M0K7C8_HIRRU</name>
<dbReference type="OrthoDB" id="10586311at2759"/>
<dbReference type="EMBL" id="QRBI01000117">
    <property type="protein sequence ID" value="RMC08491.1"/>
    <property type="molecule type" value="Genomic_DNA"/>
</dbReference>
<accession>A0A3M0K7C8</accession>
<proteinExistence type="predicted"/>
<protein>
    <submittedName>
        <fullName evidence="1">Uncharacterized protein</fullName>
    </submittedName>
</protein>
<dbReference type="AlphaFoldDB" id="A0A3M0K7C8"/>
<evidence type="ECO:0000313" key="1">
    <source>
        <dbReference type="EMBL" id="RMC08491.1"/>
    </source>
</evidence>
<reference evidence="1 2" key="1">
    <citation type="submission" date="2018-07" db="EMBL/GenBank/DDBJ databases">
        <title>A high quality draft genome assembly of the barn swallow (H. rustica rustica).</title>
        <authorList>
            <person name="Formenti G."/>
            <person name="Chiara M."/>
            <person name="Poveda L."/>
            <person name="Francoijs K.-J."/>
            <person name="Bonisoli-Alquati A."/>
            <person name="Canova L."/>
            <person name="Gianfranceschi L."/>
            <person name="Horner D.S."/>
            <person name="Saino N."/>
        </authorList>
    </citation>
    <scope>NUCLEOTIDE SEQUENCE [LARGE SCALE GENOMIC DNA]</scope>
    <source>
        <strain evidence="1">Chelidonia</strain>
        <tissue evidence="1">Blood</tissue>
    </source>
</reference>
<organism evidence="1 2">
    <name type="scientific">Hirundo rustica rustica</name>
    <dbReference type="NCBI Taxonomy" id="333673"/>
    <lineage>
        <taxon>Eukaryota</taxon>
        <taxon>Metazoa</taxon>
        <taxon>Chordata</taxon>
        <taxon>Craniata</taxon>
        <taxon>Vertebrata</taxon>
        <taxon>Euteleostomi</taxon>
        <taxon>Archelosauria</taxon>
        <taxon>Archosauria</taxon>
        <taxon>Dinosauria</taxon>
        <taxon>Saurischia</taxon>
        <taxon>Theropoda</taxon>
        <taxon>Coelurosauria</taxon>
        <taxon>Aves</taxon>
        <taxon>Neognathae</taxon>
        <taxon>Neoaves</taxon>
        <taxon>Telluraves</taxon>
        <taxon>Australaves</taxon>
        <taxon>Passeriformes</taxon>
        <taxon>Sylvioidea</taxon>
        <taxon>Hirundinidae</taxon>
        <taxon>Hirundo</taxon>
    </lineage>
</organism>
<keyword evidence="2" id="KW-1185">Reference proteome</keyword>
<evidence type="ECO:0000313" key="2">
    <source>
        <dbReference type="Proteomes" id="UP000269221"/>
    </source>
</evidence>
<dbReference type="Proteomes" id="UP000269221">
    <property type="component" value="Unassembled WGS sequence"/>
</dbReference>
<sequence length="79" mass="9229">MIEEGLRIAAFQKEHVCERRLFSVFTKGKMQILEEHTFVNVQQQHSLQAELHESRNLSPKAYSRNPFLPLPINCNKCFA</sequence>
<gene>
    <name evidence="1" type="ORF">DUI87_14736</name>
</gene>
<comment type="caution">
    <text evidence="1">The sequence shown here is derived from an EMBL/GenBank/DDBJ whole genome shotgun (WGS) entry which is preliminary data.</text>
</comment>